<comment type="caution">
    <text evidence="3">The sequence shown here is derived from an EMBL/GenBank/DDBJ whole genome shotgun (WGS) entry which is preliminary data.</text>
</comment>
<dbReference type="InterPro" id="IPR002048">
    <property type="entry name" value="EF_hand_dom"/>
</dbReference>
<evidence type="ECO:0000313" key="4">
    <source>
        <dbReference type="Proteomes" id="UP001163046"/>
    </source>
</evidence>
<protein>
    <recommendedName>
        <fullName evidence="2">EF-hand domain-containing protein</fullName>
    </recommendedName>
</protein>
<evidence type="ECO:0000259" key="2">
    <source>
        <dbReference type="PROSITE" id="PS50222"/>
    </source>
</evidence>
<evidence type="ECO:0000313" key="3">
    <source>
        <dbReference type="EMBL" id="KAJ7385894.1"/>
    </source>
</evidence>
<reference evidence="3" key="1">
    <citation type="submission" date="2023-01" db="EMBL/GenBank/DDBJ databases">
        <title>Genome assembly of the deep-sea coral Lophelia pertusa.</title>
        <authorList>
            <person name="Herrera S."/>
            <person name="Cordes E."/>
        </authorList>
    </citation>
    <scope>NUCLEOTIDE SEQUENCE</scope>
    <source>
        <strain evidence="3">USNM1676648</strain>
        <tissue evidence="3">Polyp</tissue>
    </source>
</reference>
<dbReference type="OrthoDB" id="5952569at2759"/>
<keyword evidence="1" id="KW-0106">Calcium</keyword>
<dbReference type="InterPro" id="IPR011992">
    <property type="entry name" value="EF-hand-dom_pair"/>
</dbReference>
<dbReference type="EMBL" id="MU825879">
    <property type="protein sequence ID" value="KAJ7385894.1"/>
    <property type="molecule type" value="Genomic_DNA"/>
</dbReference>
<sequence>MKEVMLEDLHKNIKEEYMSAVGIAMLFDRSGGHLTEQMSEVITQHKPKTAHAQELIAEIRAMWDEWDLRDGEKDDKLEFDAFYNGFLAPYFGCYRCDETKQALKAIDMDEDGTVDWNEFALYLKWAMRQYPQTKTAEELLSVAFRKGLIPSMQDEILKQPSESWIKRSFSLMSPIKLTPSPK</sequence>
<dbReference type="Gene3D" id="1.10.238.10">
    <property type="entry name" value="EF-hand"/>
    <property type="match status" value="1"/>
</dbReference>
<dbReference type="AlphaFoldDB" id="A0A9W9ZRM9"/>
<proteinExistence type="predicted"/>
<organism evidence="3 4">
    <name type="scientific">Desmophyllum pertusum</name>
    <dbReference type="NCBI Taxonomy" id="174260"/>
    <lineage>
        <taxon>Eukaryota</taxon>
        <taxon>Metazoa</taxon>
        <taxon>Cnidaria</taxon>
        <taxon>Anthozoa</taxon>
        <taxon>Hexacorallia</taxon>
        <taxon>Scleractinia</taxon>
        <taxon>Caryophylliina</taxon>
        <taxon>Caryophylliidae</taxon>
        <taxon>Desmophyllum</taxon>
    </lineage>
</organism>
<evidence type="ECO:0000256" key="1">
    <source>
        <dbReference type="ARBA" id="ARBA00022837"/>
    </source>
</evidence>
<dbReference type="PROSITE" id="PS50222">
    <property type="entry name" value="EF_HAND_2"/>
    <property type="match status" value="1"/>
</dbReference>
<dbReference type="Proteomes" id="UP001163046">
    <property type="component" value="Unassembled WGS sequence"/>
</dbReference>
<dbReference type="SUPFAM" id="SSF47473">
    <property type="entry name" value="EF-hand"/>
    <property type="match status" value="1"/>
</dbReference>
<accession>A0A9W9ZRM9</accession>
<dbReference type="GO" id="GO:0005509">
    <property type="term" value="F:calcium ion binding"/>
    <property type="evidence" value="ECO:0007669"/>
    <property type="project" value="InterPro"/>
</dbReference>
<keyword evidence="4" id="KW-1185">Reference proteome</keyword>
<dbReference type="InterPro" id="IPR018247">
    <property type="entry name" value="EF_Hand_1_Ca_BS"/>
</dbReference>
<dbReference type="PROSITE" id="PS00018">
    <property type="entry name" value="EF_HAND_1"/>
    <property type="match status" value="1"/>
</dbReference>
<gene>
    <name evidence="3" type="ORF">OS493_013930</name>
</gene>
<feature type="domain" description="EF-hand" evidence="2">
    <location>
        <begin position="94"/>
        <end position="129"/>
    </location>
</feature>
<name>A0A9W9ZRM9_9CNID</name>